<organism evidence="1">
    <name type="scientific">Oikopleura dioica</name>
    <name type="common">Tunicate</name>
    <dbReference type="NCBI Taxonomy" id="34765"/>
    <lineage>
        <taxon>Eukaryota</taxon>
        <taxon>Metazoa</taxon>
        <taxon>Chordata</taxon>
        <taxon>Tunicata</taxon>
        <taxon>Appendicularia</taxon>
        <taxon>Copelata</taxon>
        <taxon>Oikopleuridae</taxon>
        <taxon>Oikopleura</taxon>
    </lineage>
</organism>
<dbReference type="AlphaFoldDB" id="E4Z2S1"/>
<accession>E4Z2S1</accession>
<name>E4Z2S1_OIKDI</name>
<dbReference type="Gene3D" id="3.10.100.10">
    <property type="entry name" value="Mannose-Binding Protein A, subunit A"/>
    <property type="match status" value="2"/>
</dbReference>
<feature type="non-terminal residue" evidence="1">
    <location>
        <position position="1"/>
    </location>
</feature>
<dbReference type="InterPro" id="IPR016187">
    <property type="entry name" value="CTDL_fold"/>
</dbReference>
<proteinExistence type="predicted"/>
<sequence>PASTVISESYFYGPIINKTVHWTRAEQECRQHGGTVAFTNNEEELAAYQNALGLPPTFVGRIWHGRSESENPLKNLPNRDCLKYEPHTGNIKNVRCDQKMWFSCRYDINQRNQLPSGFGPIIKRGIHWTKAVQECRQHGGTVAFINNEEEFAVYQDALGLPPTFVGIIWLGRPESENPLVNSPNWDCLRYAVHKEAIKNMPCDRKLWFSCRYRPSSWTSPIYLSAGDRSRPFRTVTFD</sequence>
<dbReference type="SUPFAM" id="SSF56436">
    <property type="entry name" value="C-type lectin-like"/>
    <property type="match status" value="2"/>
</dbReference>
<protein>
    <recommendedName>
        <fullName evidence="2">C-type lectin domain-containing protein</fullName>
    </recommendedName>
</protein>
<dbReference type="InterPro" id="IPR016186">
    <property type="entry name" value="C-type_lectin-like/link_sf"/>
</dbReference>
<reference evidence="1" key="1">
    <citation type="journal article" date="2010" name="Science">
        <title>Plasticity of animal genome architecture unmasked by rapid evolution of a pelagic tunicate.</title>
        <authorList>
            <person name="Denoeud F."/>
            <person name="Henriet S."/>
            <person name="Mungpakdee S."/>
            <person name="Aury J.M."/>
            <person name="Da Silva C."/>
            <person name="Brinkmann H."/>
            <person name="Mikhaleva J."/>
            <person name="Olsen L.C."/>
            <person name="Jubin C."/>
            <person name="Canestro C."/>
            <person name="Bouquet J.M."/>
            <person name="Danks G."/>
            <person name="Poulain J."/>
            <person name="Campsteijn C."/>
            <person name="Adamski M."/>
            <person name="Cross I."/>
            <person name="Yadetie F."/>
            <person name="Muffato M."/>
            <person name="Louis A."/>
            <person name="Butcher S."/>
            <person name="Tsagkogeorga G."/>
            <person name="Konrad A."/>
            <person name="Singh S."/>
            <person name="Jensen M.F."/>
            <person name="Cong E.H."/>
            <person name="Eikeseth-Otteraa H."/>
            <person name="Noel B."/>
            <person name="Anthouard V."/>
            <person name="Porcel B.M."/>
            <person name="Kachouri-Lafond R."/>
            <person name="Nishino A."/>
            <person name="Ugolini M."/>
            <person name="Chourrout P."/>
            <person name="Nishida H."/>
            <person name="Aasland R."/>
            <person name="Huzurbazar S."/>
            <person name="Westhof E."/>
            <person name="Delsuc F."/>
            <person name="Lehrach H."/>
            <person name="Reinhardt R."/>
            <person name="Weissenbach J."/>
            <person name="Roy S.W."/>
            <person name="Artiguenave F."/>
            <person name="Postlethwait J.H."/>
            <person name="Manak J.R."/>
            <person name="Thompson E.M."/>
            <person name="Jaillon O."/>
            <person name="Du Pasquier L."/>
            <person name="Boudinot P."/>
            <person name="Liberles D.A."/>
            <person name="Volff J.N."/>
            <person name="Philippe H."/>
            <person name="Lenhard B."/>
            <person name="Roest Crollius H."/>
            <person name="Wincker P."/>
            <person name="Chourrout D."/>
        </authorList>
    </citation>
    <scope>NUCLEOTIDE SEQUENCE [LARGE SCALE GENOMIC DNA]</scope>
</reference>
<dbReference type="CDD" id="cd00037">
    <property type="entry name" value="CLECT"/>
    <property type="match status" value="2"/>
</dbReference>
<gene>
    <name evidence="1" type="ORF">GSOID_T00025659001</name>
</gene>
<evidence type="ECO:0008006" key="2">
    <source>
        <dbReference type="Google" id="ProtNLM"/>
    </source>
</evidence>
<dbReference type="Proteomes" id="UP000011014">
    <property type="component" value="Unassembled WGS sequence"/>
</dbReference>
<dbReference type="EMBL" id="FN656788">
    <property type="protein sequence ID" value="CBY41999.1"/>
    <property type="molecule type" value="Genomic_DNA"/>
</dbReference>
<evidence type="ECO:0000313" key="1">
    <source>
        <dbReference type="EMBL" id="CBY41999.1"/>
    </source>
</evidence>